<reference evidence="2 3" key="1">
    <citation type="submission" date="2010-08" db="EMBL/GenBank/DDBJ databases">
        <title>Complete sequence of Clostridium cellulovorans 743B.</title>
        <authorList>
            <consortium name="US DOE Joint Genome Institute"/>
            <person name="Lucas S."/>
            <person name="Copeland A."/>
            <person name="Lapidus A."/>
            <person name="Cheng J.-F."/>
            <person name="Bruce D."/>
            <person name="Goodwin L."/>
            <person name="Pitluck S."/>
            <person name="Chertkov O."/>
            <person name="Detter J.C."/>
            <person name="Han C."/>
            <person name="Tapia R."/>
            <person name="Land M."/>
            <person name="Hauser L."/>
            <person name="Chang Y.-J."/>
            <person name="Jeffries C."/>
            <person name="Kyrpides N."/>
            <person name="Ivanova N."/>
            <person name="Mikhailova N."/>
            <person name="Hemme C.L."/>
            <person name="Woyke T."/>
        </authorList>
    </citation>
    <scope>NUCLEOTIDE SEQUENCE [LARGE SCALE GENOMIC DNA]</scope>
    <source>
        <strain evidence="3">ATCC 35296 / DSM 3052 / OCM 3 / 743B</strain>
    </source>
</reference>
<dbReference type="AlphaFoldDB" id="D9SPH0"/>
<evidence type="ECO:0000313" key="3">
    <source>
        <dbReference type="Proteomes" id="UP000002730"/>
    </source>
</evidence>
<protein>
    <recommendedName>
        <fullName evidence="1">DUF4179 domain-containing protein</fullName>
    </recommendedName>
</protein>
<name>D9SPH0_CLOC7</name>
<dbReference type="RefSeq" id="WP_010075216.1">
    <property type="nucleotide sequence ID" value="NC_014393.1"/>
</dbReference>
<evidence type="ECO:0000313" key="2">
    <source>
        <dbReference type="EMBL" id="ADL50019.1"/>
    </source>
</evidence>
<feature type="domain" description="DUF4179" evidence="1">
    <location>
        <begin position="25"/>
        <end position="106"/>
    </location>
</feature>
<dbReference type="Proteomes" id="UP000002730">
    <property type="component" value="Chromosome"/>
</dbReference>
<proteinExistence type="predicted"/>
<gene>
    <name evidence="2" type="ordered locus">Clocel_0235</name>
</gene>
<dbReference type="EMBL" id="CP002160">
    <property type="protein sequence ID" value="ADL50019.1"/>
    <property type="molecule type" value="Genomic_DNA"/>
</dbReference>
<dbReference type="HOGENOM" id="CLU_583560_0_0_9"/>
<dbReference type="OrthoDB" id="1891717at2"/>
<dbReference type="Pfam" id="PF13786">
    <property type="entry name" value="DUF4179"/>
    <property type="match status" value="1"/>
</dbReference>
<accession>D9SPH0</accession>
<sequence>MSTNIPEDLMNNVEKNLRKHIKDKKRKKHIYKAAAAIISLFIILPGSALAVAKYNNSILYSQEIDLARENKNITEVNETFKYKDVEFRIKEIVADATGMEVIYDVSDPRYSIDEITFGDKDGTQFTEWGFSLPDPYCDNKEKAFLITLSNAAVDYMRDNPITIKINTLTFNDDQNSNKLFDKVTSLINPKDDLKVDWNLKMQIPMQPIKTLSINKEYALDIGTLKINSLQVGVLKSVFDYNFIPKDKSITDIFPTFSIRLDNDYNIANVSHSYGLNLGETSSNTVGEYTVFGSEDNKGIHGTQEFNSIYYKEVSEIGIRLLNLSVTYDFGNSNIYKIDKNNLPLTFNFNGEEFKLTAIEEKENATEYSLEFNKTNRIFTQLRFKFSDTYNYQSSSDSDDIQFADQSSRDKLHNILVEKIPNLPAIEDRFKIFNTGVIRSRETIPTRASEFIITEGTKSFLYDEEEIIWHK</sequence>
<dbReference type="InterPro" id="IPR025436">
    <property type="entry name" value="DUF4179"/>
</dbReference>
<organism evidence="2 3">
    <name type="scientific">Clostridium cellulovorans (strain ATCC 35296 / DSM 3052 / OCM 3 / 743B)</name>
    <dbReference type="NCBI Taxonomy" id="573061"/>
    <lineage>
        <taxon>Bacteria</taxon>
        <taxon>Bacillati</taxon>
        <taxon>Bacillota</taxon>
        <taxon>Clostridia</taxon>
        <taxon>Eubacteriales</taxon>
        <taxon>Clostridiaceae</taxon>
        <taxon>Clostridium</taxon>
    </lineage>
</organism>
<evidence type="ECO:0000259" key="1">
    <source>
        <dbReference type="Pfam" id="PF13786"/>
    </source>
</evidence>
<dbReference type="KEGG" id="ccb:Clocel_0235"/>
<keyword evidence="3" id="KW-1185">Reference proteome</keyword>
<dbReference type="eggNOG" id="ENOG5030G8S">
    <property type="taxonomic scope" value="Bacteria"/>
</dbReference>